<reference evidence="1" key="1">
    <citation type="submission" date="2009-10" db="EMBL/GenBank/DDBJ databases">
        <title>Diversity of trophic interactions inside an arsenic-rich microbial ecosystem.</title>
        <authorList>
            <person name="Bertin P.N."/>
            <person name="Heinrich-Salmeron A."/>
            <person name="Pelletier E."/>
            <person name="Goulhen-Chollet F."/>
            <person name="Arsene-Ploetze F."/>
            <person name="Gallien S."/>
            <person name="Calteau A."/>
            <person name="Vallenet D."/>
            <person name="Casiot C."/>
            <person name="Chane-Woon-Ming B."/>
            <person name="Giloteaux L."/>
            <person name="Barakat M."/>
            <person name="Bonnefoy V."/>
            <person name="Bruneel O."/>
            <person name="Chandler M."/>
            <person name="Cleiss J."/>
            <person name="Duran R."/>
            <person name="Elbaz-Poulichet F."/>
            <person name="Fonknechten N."/>
            <person name="Lauga B."/>
            <person name="Mornico D."/>
            <person name="Ortet P."/>
            <person name="Schaeffer C."/>
            <person name="Siguier P."/>
            <person name="Alexander Thil Smith A."/>
            <person name="Van Dorsselaer A."/>
            <person name="Weissenbach J."/>
            <person name="Medigue C."/>
            <person name="Le Paslier D."/>
        </authorList>
    </citation>
    <scope>NUCLEOTIDE SEQUENCE</scope>
</reference>
<comment type="caution">
    <text evidence="1">The sequence shown here is derived from an EMBL/GenBank/DDBJ whole genome shotgun (WGS) entry which is preliminary data.</text>
</comment>
<protein>
    <submittedName>
        <fullName evidence="1">Uncharacterized protein</fullName>
    </submittedName>
</protein>
<dbReference type="EMBL" id="CABP01000106">
    <property type="protein sequence ID" value="CBI05273.1"/>
    <property type="molecule type" value="Genomic_DNA"/>
</dbReference>
<gene>
    <name evidence="1" type="ORF">CARN5_1193</name>
</gene>
<name>E6QDJ7_9ZZZZ</name>
<sequence length="47" mass="5025">MICCAAPTPGTAVTERLEGMPGFLTTQVNVFNFTISSAYLLCARRGD</sequence>
<evidence type="ECO:0000313" key="1">
    <source>
        <dbReference type="EMBL" id="CBI05273.1"/>
    </source>
</evidence>
<accession>E6QDJ7</accession>
<organism evidence="1">
    <name type="scientific">mine drainage metagenome</name>
    <dbReference type="NCBI Taxonomy" id="410659"/>
    <lineage>
        <taxon>unclassified sequences</taxon>
        <taxon>metagenomes</taxon>
        <taxon>ecological metagenomes</taxon>
    </lineage>
</organism>
<dbReference type="AlphaFoldDB" id="E6QDJ7"/>
<proteinExistence type="predicted"/>